<dbReference type="Proteomes" id="UP001189429">
    <property type="component" value="Unassembled WGS sequence"/>
</dbReference>
<feature type="non-terminal residue" evidence="1">
    <location>
        <position position="1"/>
    </location>
</feature>
<accession>A0ABN9XVR1</accession>
<organism evidence="1 2">
    <name type="scientific">Prorocentrum cordatum</name>
    <dbReference type="NCBI Taxonomy" id="2364126"/>
    <lineage>
        <taxon>Eukaryota</taxon>
        <taxon>Sar</taxon>
        <taxon>Alveolata</taxon>
        <taxon>Dinophyceae</taxon>
        <taxon>Prorocentrales</taxon>
        <taxon>Prorocentraceae</taxon>
        <taxon>Prorocentrum</taxon>
    </lineage>
</organism>
<gene>
    <name evidence="1" type="ORF">PCOR1329_LOCUS80279</name>
</gene>
<reference evidence="1" key="1">
    <citation type="submission" date="2023-10" db="EMBL/GenBank/DDBJ databases">
        <authorList>
            <person name="Chen Y."/>
            <person name="Shah S."/>
            <person name="Dougan E. K."/>
            <person name="Thang M."/>
            <person name="Chan C."/>
        </authorList>
    </citation>
    <scope>NUCLEOTIDE SEQUENCE [LARGE SCALE GENOMIC DNA]</scope>
</reference>
<keyword evidence="2" id="KW-1185">Reference proteome</keyword>
<evidence type="ECO:0000313" key="2">
    <source>
        <dbReference type="Proteomes" id="UP001189429"/>
    </source>
</evidence>
<name>A0ABN9XVR1_9DINO</name>
<feature type="non-terminal residue" evidence="1">
    <location>
        <position position="113"/>
    </location>
</feature>
<evidence type="ECO:0000313" key="1">
    <source>
        <dbReference type="EMBL" id="CAK0904171.1"/>
    </source>
</evidence>
<proteinExistence type="predicted"/>
<dbReference type="EMBL" id="CAUYUJ010021364">
    <property type="protein sequence ID" value="CAK0904171.1"/>
    <property type="molecule type" value="Genomic_DNA"/>
</dbReference>
<protein>
    <submittedName>
        <fullName evidence="1">Uncharacterized protein</fullName>
    </submittedName>
</protein>
<comment type="caution">
    <text evidence="1">The sequence shown here is derived from an EMBL/GenBank/DDBJ whole genome shotgun (WGS) entry which is preliminary data.</text>
</comment>
<sequence length="113" mass="13480">APAALVAWFPQLGLRGAWAHWSPPLEARLGRGRRPRRLGELQPLELVLQWHLPFQERSQFHCRRPLRHPSLLEMEWLLRGLPRLWPRRRLSLERVLAVTYDMLGQRHIDFREG</sequence>